<feature type="transmembrane region" description="Helical" evidence="1">
    <location>
        <begin position="67"/>
        <end position="85"/>
    </location>
</feature>
<evidence type="ECO:0000313" key="3">
    <source>
        <dbReference type="EMBL" id="TFD86264.1"/>
    </source>
</evidence>
<comment type="caution">
    <text evidence="3">The sequence shown here is derived from an EMBL/GenBank/DDBJ whole genome shotgun (WGS) entry which is preliminary data.</text>
</comment>
<organism evidence="3 4">
    <name type="scientific">Cryobacterium serini</name>
    <dbReference type="NCBI Taxonomy" id="1259201"/>
    <lineage>
        <taxon>Bacteria</taxon>
        <taxon>Bacillati</taxon>
        <taxon>Actinomycetota</taxon>
        <taxon>Actinomycetes</taxon>
        <taxon>Micrococcales</taxon>
        <taxon>Microbacteriaceae</taxon>
        <taxon>Cryobacterium</taxon>
    </lineage>
</organism>
<dbReference type="GO" id="GO:0009103">
    <property type="term" value="P:lipopolysaccharide biosynthetic process"/>
    <property type="evidence" value="ECO:0007669"/>
    <property type="project" value="TreeGrafter"/>
</dbReference>
<evidence type="ECO:0000259" key="2">
    <source>
        <dbReference type="Pfam" id="PF01757"/>
    </source>
</evidence>
<sequence length="422" mass="46464">MTTTSKIAFAPGKAEQVHLSIAEALGGHRNSLGLLRLILASVVIFDHAFPLGGYGADPFWNLTRGQASLGSLAVGGFFAISGYLITKSGMTADVVQFLWRRVLRIFPAYWAVLLFTAFIVAPIVWVSAGQSLGSYFTLAPNNPLNYFTANWDLNIGTYGIYDIYAATTPYGREVGGSVFNGSTWTLIYEWHCYLIIAAGVAFGVLKGAKILVPVVTMLLFIIQIVNVTNPGGLAAIAPYLSDQQRITLTFTFMLGATIAIYSKRVVYSNGLGILAGAVMLLTLRYGGFLTIGLIAGSYFVLYLAARLPRQVQWIGAKNDYSYGVYIYGFLVQQITAYMGWYKLGYVLYSVIALVLSLGLAWLSWHLVEKRAMTLKDWGPGRGWNYWMTRVRASPWPRGLRKVAVPSNLARVPIDIQLKEDPK</sequence>
<keyword evidence="1" id="KW-0472">Membrane</keyword>
<dbReference type="GO" id="GO:0016020">
    <property type="term" value="C:membrane"/>
    <property type="evidence" value="ECO:0007669"/>
    <property type="project" value="TreeGrafter"/>
</dbReference>
<evidence type="ECO:0000313" key="4">
    <source>
        <dbReference type="Proteomes" id="UP000297626"/>
    </source>
</evidence>
<gene>
    <name evidence="3" type="ORF">E3T51_14190</name>
</gene>
<feature type="domain" description="Acyltransferase 3" evidence="2">
    <location>
        <begin position="30"/>
        <end position="364"/>
    </location>
</feature>
<protein>
    <submittedName>
        <fullName evidence="3">Acyltransferase</fullName>
    </submittedName>
</protein>
<feature type="transmembrane region" description="Helical" evidence="1">
    <location>
        <begin position="320"/>
        <end position="340"/>
    </location>
</feature>
<dbReference type="Proteomes" id="UP000297626">
    <property type="component" value="Unassembled WGS sequence"/>
</dbReference>
<dbReference type="AlphaFoldDB" id="A0A4R9BKH4"/>
<dbReference type="RefSeq" id="WP_134530375.1">
    <property type="nucleotide sequence ID" value="NZ_SOHN01000016.1"/>
</dbReference>
<keyword evidence="1" id="KW-0812">Transmembrane</keyword>
<feature type="transmembrane region" description="Helical" evidence="1">
    <location>
        <begin position="217"/>
        <end position="240"/>
    </location>
</feature>
<feature type="transmembrane region" description="Helical" evidence="1">
    <location>
        <begin position="289"/>
        <end position="308"/>
    </location>
</feature>
<feature type="transmembrane region" description="Helical" evidence="1">
    <location>
        <begin position="346"/>
        <end position="367"/>
    </location>
</feature>
<reference evidence="3 4" key="1">
    <citation type="submission" date="2019-03" db="EMBL/GenBank/DDBJ databases">
        <title>Genomics of glacier-inhabiting Cryobacterium strains.</title>
        <authorList>
            <person name="Liu Q."/>
            <person name="Xin Y.-H."/>
        </authorList>
    </citation>
    <scope>NUCLEOTIDE SEQUENCE [LARGE SCALE GENOMIC DNA]</scope>
    <source>
        <strain evidence="3 4">Sr54</strain>
    </source>
</reference>
<keyword evidence="4" id="KW-1185">Reference proteome</keyword>
<dbReference type="GO" id="GO:0016747">
    <property type="term" value="F:acyltransferase activity, transferring groups other than amino-acyl groups"/>
    <property type="evidence" value="ECO:0007669"/>
    <property type="project" value="InterPro"/>
</dbReference>
<dbReference type="EMBL" id="SOHN01000016">
    <property type="protein sequence ID" value="TFD86264.1"/>
    <property type="molecule type" value="Genomic_DNA"/>
</dbReference>
<feature type="transmembrane region" description="Helical" evidence="1">
    <location>
        <begin position="106"/>
        <end position="128"/>
    </location>
</feature>
<feature type="transmembrane region" description="Helical" evidence="1">
    <location>
        <begin position="34"/>
        <end position="55"/>
    </location>
</feature>
<proteinExistence type="predicted"/>
<dbReference type="InterPro" id="IPR002656">
    <property type="entry name" value="Acyl_transf_3_dom"/>
</dbReference>
<dbReference type="PANTHER" id="PTHR23028">
    <property type="entry name" value="ACETYLTRANSFERASE"/>
    <property type="match status" value="1"/>
</dbReference>
<name>A0A4R9BKH4_9MICO</name>
<dbReference type="PANTHER" id="PTHR23028:SF53">
    <property type="entry name" value="ACYL_TRANSF_3 DOMAIN-CONTAINING PROTEIN"/>
    <property type="match status" value="1"/>
</dbReference>
<keyword evidence="3" id="KW-0012">Acyltransferase</keyword>
<keyword evidence="1" id="KW-1133">Transmembrane helix</keyword>
<dbReference type="Pfam" id="PF01757">
    <property type="entry name" value="Acyl_transf_3"/>
    <property type="match status" value="1"/>
</dbReference>
<feature type="transmembrane region" description="Helical" evidence="1">
    <location>
        <begin position="187"/>
        <end position="205"/>
    </location>
</feature>
<accession>A0A4R9BKH4</accession>
<evidence type="ECO:0000256" key="1">
    <source>
        <dbReference type="SAM" id="Phobius"/>
    </source>
</evidence>
<keyword evidence="3" id="KW-0808">Transferase</keyword>
<dbReference type="InterPro" id="IPR050879">
    <property type="entry name" value="Acyltransferase_3"/>
</dbReference>